<dbReference type="CDD" id="cd03673">
    <property type="entry name" value="NUDIX_Ap6A_hydrolase"/>
    <property type="match status" value="1"/>
</dbReference>
<dbReference type="GO" id="GO:0016787">
    <property type="term" value="F:hydrolase activity"/>
    <property type="evidence" value="ECO:0007669"/>
    <property type="project" value="UniProtKB-KW"/>
</dbReference>
<evidence type="ECO:0000259" key="4">
    <source>
        <dbReference type="PROSITE" id="PS51462"/>
    </source>
</evidence>
<evidence type="ECO:0000256" key="1">
    <source>
        <dbReference type="ARBA" id="ARBA00005582"/>
    </source>
</evidence>
<reference evidence="6" key="1">
    <citation type="journal article" date="2019" name="Int. J. Syst. Evol. Microbiol.">
        <title>The Global Catalogue of Microorganisms (GCM) 10K type strain sequencing project: providing services to taxonomists for standard genome sequencing and annotation.</title>
        <authorList>
            <consortium name="The Broad Institute Genomics Platform"/>
            <consortium name="The Broad Institute Genome Sequencing Center for Infectious Disease"/>
            <person name="Wu L."/>
            <person name="Ma J."/>
        </authorList>
    </citation>
    <scope>NUCLEOTIDE SEQUENCE [LARGE SCALE GENOMIC DNA]</scope>
    <source>
        <strain evidence="6">JCM 17458</strain>
    </source>
</reference>
<name>A0ABP8EGV2_9MICO</name>
<sequence length="326" mass="36543">MSPSPVSNAEESARLQADVLAGGAVCWREVGGQLEVLLVHRPRYNDWSWPKGKVDKGETLPECAVREVLEETGYQVGLGLPLPSARYPVGRSLTKHVSYWSAEVRRDQEPRPENPAEIDHAEWFPADRARARLTRFSDRHQLDRLELAWHNGSLRAWPLIIVRHGKAFPRAKWHETEHVRPLLALGTRQSMALTGLLAAWDLKRVISSPWKRCVATLKPFAVATGKSIKTNGAFSEKANAADPRKTVKALEKILAKGKSTVVCTHRPVLPTVLETLSANAPEGLAARLPHRDPYMNPGEILVAYIRPGPVPRIVEFERYRPIDSWE</sequence>
<dbReference type="Gene3D" id="3.40.50.1240">
    <property type="entry name" value="Phosphoglycerate mutase-like"/>
    <property type="match status" value="1"/>
</dbReference>
<dbReference type="Pfam" id="PF00300">
    <property type="entry name" value="His_Phos_1"/>
    <property type="match status" value="1"/>
</dbReference>
<dbReference type="Gene3D" id="3.90.79.10">
    <property type="entry name" value="Nucleoside Triphosphate Pyrophosphohydrolase"/>
    <property type="match status" value="1"/>
</dbReference>
<dbReference type="RefSeq" id="WP_344717282.1">
    <property type="nucleotide sequence ID" value="NZ_BAABAZ010000004.1"/>
</dbReference>
<dbReference type="InterPro" id="IPR015797">
    <property type="entry name" value="NUDIX_hydrolase-like_dom_sf"/>
</dbReference>
<keyword evidence="6" id="KW-1185">Reference proteome</keyword>
<organism evidence="5 6">
    <name type="scientific">Brevibacterium daeguense</name>
    <dbReference type="NCBI Taxonomy" id="909936"/>
    <lineage>
        <taxon>Bacteria</taxon>
        <taxon>Bacillati</taxon>
        <taxon>Actinomycetota</taxon>
        <taxon>Actinomycetes</taxon>
        <taxon>Micrococcales</taxon>
        <taxon>Brevibacteriaceae</taxon>
        <taxon>Brevibacterium</taxon>
    </lineage>
</organism>
<feature type="domain" description="Nudix hydrolase" evidence="4">
    <location>
        <begin position="17"/>
        <end position="147"/>
    </location>
</feature>
<accession>A0ABP8EGV2</accession>
<dbReference type="SUPFAM" id="SSF55811">
    <property type="entry name" value="Nudix"/>
    <property type="match status" value="1"/>
</dbReference>
<dbReference type="EMBL" id="BAABAZ010000004">
    <property type="protein sequence ID" value="GAA4283159.1"/>
    <property type="molecule type" value="Genomic_DNA"/>
</dbReference>
<dbReference type="PRINTS" id="PR00502">
    <property type="entry name" value="NUDIXFAMILY"/>
</dbReference>
<evidence type="ECO:0000256" key="2">
    <source>
        <dbReference type="ARBA" id="ARBA00022801"/>
    </source>
</evidence>
<evidence type="ECO:0000313" key="6">
    <source>
        <dbReference type="Proteomes" id="UP001501586"/>
    </source>
</evidence>
<dbReference type="InterPro" id="IPR020476">
    <property type="entry name" value="Nudix_hydrolase"/>
</dbReference>
<dbReference type="SMART" id="SM00855">
    <property type="entry name" value="PGAM"/>
    <property type="match status" value="1"/>
</dbReference>
<proteinExistence type="inferred from homology"/>
<evidence type="ECO:0000313" key="5">
    <source>
        <dbReference type="EMBL" id="GAA4283159.1"/>
    </source>
</evidence>
<protein>
    <submittedName>
        <fullName evidence="5">NUDIX hydrolase</fullName>
    </submittedName>
</protein>
<dbReference type="InterPro" id="IPR029033">
    <property type="entry name" value="His_PPase_superfam"/>
</dbReference>
<dbReference type="InterPro" id="IPR013078">
    <property type="entry name" value="His_Pase_superF_clade-1"/>
</dbReference>
<dbReference type="SUPFAM" id="SSF53254">
    <property type="entry name" value="Phosphoglycerate mutase-like"/>
    <property type="match status" value="1"/>
</dbReference>
<dbReference type="InterPro" id="IPR000086">
    <property type="entry name" value="NUDIX_hydrolase_dom"/>
</dbReference>
<gene>
    <name evidence="5" type="ORF">GCM10022261_06900</name>
</gene>
<keyword evidence="2 3" id="KW-0378">Hydrolase</keyword>
<dbReference type="InterPro" id="IPR051325">
    <property type="entry name" value="Nudix_hydrolase_domain"/>
</dbReference>
<dbReference type="Pfam" id="PF00293">
    <property type="entry name" value="NUDIX"/>
    <property type="match status" value="1"/>
</dbReference>
<dbReference type="PANTHER" id="PTHR21340">
    <property type="entry name" value="DIADENOSINE 5,5-P1,P4-TETRAPHOSPHATE PYROPHOSPHOHYDROLASE MUTT"/>
    <property type="match status" value="1"/>
</dbReference>
<comment type="caution">
    <text evidence="5">The sequence shown here is derived from an EMBL/GenBank/DDBJ whole genome shotgun (WGS) entry which is preliminary data.</text>
</comment>
<dbReference type="PROSITE" id="PS51462">
    <property type="entry name" value="NUDIX"/>
    <property type="match status" value="1"/>
</dbReference>
<dbReference type="Proteomes" id="UP001501586">
    <property type="component" value="Unassembled WGS sequence"/>
</dbReference>
<dbReference type="PROSITE" id="PS00893">
    <property type="entry name" value="NUDIX_BOX"/>
    <property type="match status" value="1"/>
</dbReference>
<dbReference type="CDD" id="cd07040">
    <property type="entry name" value="HP"/>
    <property type="match status" value="1"/>
</dbReference>
<dbReference type="InterPro" id="IPR020084">
    <property type="entry name" value="NUDIX_hydrolase_CS"/>
</dbReference>
<dbReference type="PANTHER" id="PTHR21340:SF0">
    <property type="entry name" value="BIS(5'-NUCLEOSYL)-TETRAPHOSPHATASE [ASYMMETRICAL]"/>
    <property type="match status" value="1"/>
</dbReference>
<evidence type="ECO:0000256" key="3">
    <source>
        <dbReference type="RuleBase" id="RU003476"/>
    </source>
</evidence>
<comment type="similarity">
    <text evidence="1 3">Belongs to the Nudix hydrolase family.</text>
</comment>